<dbReference type="PANTHER" id="PTHR34287">
    <property type="entry name" value="OS06G0551500 PROTEIN-RELATED"/>
    <property type="match status" value="1"/>
</dbReference>
<dbReference type="EMBL" id="JAGFBR010000018">
    <property type="protein sequence ID" value="KAH0450633.1"/>
    <property type="molecule type" value="Genomic_DNA"/>
</dbReference>
<evidence type="ECO:0000313" key="3">
    <source>
        <dbReference type="Proteomes" id="UP000775213"/>
    </source>
</evidence>
<accession>A0AAV7G5K0</accession>
<dbReference type="PANTHER" id="PTHR34287:SF2">
    <property type="match status" value="1"/>
</dbReference>
<sequence length="103" mass="11463">MSSSKITDPTTSSSTSSSSPARVQMVPRQVSDQLLIKFSDLSEFDFDYEKSSIWSPPVPRRAFITPQGIVCTHSQLMDKSNGAKFTMALSSLFGKDFREALRH</sequence>
<dbReference type="AlphaFoldDB" id="A0AAV7G5K0"/>
<feature type="compositionally biased region" description="Low complexity" evidence="1">
    <location>
        <begin position="1"/>
        <end position="19"/>
    </location>
</feature>
<dbReference type="Proteomes" id="UP000775213">
    <property type="component" value="Unassembled WGS sequence"/>
</dbReference>
<organism evidence="2 3">
    <name type="scientific">Dendrobium chrysotoxum</name>
    <name type="common">Orchid</name>
    <dbReference type="NCBI Taxonomy" id="161865"/>
    <lineage>
        <taxon>Eukaryota</taxon>
        <taxon>Viridiplantae</taxon>
        <taxon>Streptophyta</taxon>
        <taxon>Embryophyta</taxon>
        <taxon>Tracheophyta</taxon>
        <taxon>Spermatophyta</taxon>
        <taxon>Magnoliopsida</taxon>
        <taxon>Liliopsida</taxon>
        <taxon>Asparagales</taxon>
        <taxon>Orchidaceae</taxon>
        <taxon>Epidendroideae</taxon>
        <taxon>Malaxideae</taxon>
        <taxon>Dendrobiinae</taxon>
        <taxon>Dendrobium</taxon>
    </lineage>
</organism>
<protein>
    <submittedName>
        <fullName evidence="2">Uncharacterized protein</fullName>
    </submittedName>
</protein>
<evidence type="ECO:0000313" key="2">
    <source>
        <dbReference type="EMBL" id="KAH0450633.1"/>
    </source>
</evidence>
<feature type="region of interest" description="Disordered" evidence="1">
    <location>
        <begin position="1"/>
        <end position="25"/>
    </location>
</feature>
<gene>
    <name evidence="2" type="ORF">IEQ34_021325</name>
</gene>
<evidence type="ECO:0000256" key="1">
    <source>
        <dbReference type="SAM" id="MobiDB-lite"/>
    </source>
</evidence>
<keyword evidence="3" id="KW-1185">Reference proteome</keyword>
<comment type="caution">
    <text evidence="2">The sequence shown here is derived from an EMBL/GenBank/DDBJ whole genome shotgun (WGS) entry which is preliminary data.</text>
</comment>
<reference evidence="2 3" key="1">
    <citation type="journal article" date="2021" name="Hortic Res">
        <title>Chromosome-scale assembly of the Dendrobium chrysotoxum genome enhances the understanding of orchid evolution.</title>
        <authorList>
            <person name="Zhang Y."/>
            <person name="Zhang G.Q."/>
            <person name="Zhang D."/>
            <person name="Liu X.D."/>
            <person name="Xu X.Y."/>
            <person name="Sun W.H."/>
            <person name="Yu X."/>
            <person name="Zhu X."/>
            <person name="Wang Z.W."/>
            <person name="Zhao X."/>
            <person name="Zhong W.Y."/>
            <person name="Chen H."/>
            <person name="Yin W.L."/>
            <person name="Huang T."/>
            <person name="Niu S.C."/>
            <person name="Liu Z.J."/>
        </authorList>
    </citation>
    <scope>NUCLEOTIDE SEQUENCE [LARGE SCALE GENOMIC DNA]</scope>
    <source>
        <strain evidence="2">Lindl</strain>
    </source>
</reference>
<proteinExistence type="predicted"/>
<name>A0AAV7G5K0_DENCH</name>